<evidence type="ECO:0000313" key="1">
    <source>
        <dbReference type="EMBL" id="SEO99951.1"/>
    </source>
</evidence>
<organism evidence="1 2">
    <name type="scientific">Mucilaginibacter gossypiicola</name>
    <dbReference type="NCBI Taxonomy" id="551995"/>
    <lineage>
        <taxon>Bacteria</taxon>
        <taxon>Pseudomonadati</taxon>
        <taxon>Bacteroidota</taxon>
        <taxon>Sphingobacteriia</taxon>
        <taxon>Sphingobacteriales</taxon>
        <taxon>Sphingobacteriaceae</taxon>
        <taxon>Mucilaginibacter</taxon>
    </lineage>
</organism>
<protein>
    <submittedName>
        <fullName evidence="1">Uncharacterized protein</fullName>
    </submittedName>
</protein>
<proteinExistence type="predicted"/>
<sequence length="70" mass="7892">MDMAAENRELVANKFDKGTGTVLNASTKADGAGCPIKWVVPLIQQKKIIVTEEDGKVVENCWPRRQHWIR</sequence>
<keyword evidence="2" id="KW-1185">Reference proteome</keyword>
<name>A0A1H8U9S6_9SPHI</name>
<dbReference type="EMBL" id="FOCL01000018">
    <property type="protein sequence ID" value="SEO99951.1"/>
    <property type="molecule type" value="Genomic_DNA"/>
</dbReference>
<reference evidence="2" key="1">
    <citation type="submission" date="2016-10" db="EMBL/GenBank/DDBJ databases">
        <authorList>
            <person name="Varghese N."/>
            <person name="Submissions S."/>
        </authorList>
    </citation>
    <scope>NUCLEOTIDE SEQUENCE [LARGE SCALE GENOMIC DNA]</scope>
    <source>
        <strain evidence="2">Gh-48</strain>
    </source>
</reference>
<dbReference type="AlphaFoldDB" id="A0A1H8U9S6"/>
<accession>A0A1H8U9S6</accession>
<dbReference type="Proteomes" id="UP000198942">
    <property type="component" value="Unassembled WGS sequence"/>
</dbReference>
<gene>
    <name evidence="1" type="ORF">SAMN05192574_118109</name>
</gene>
<evidence type="ECO:0000313" key="2">
    <source>
        <dbReference type="Proteomes" id="UP000198942"/>
    </source>
</evidence>